<reference evidence="2" key="2">
    <citation type="submission" date="2011-01" db="EMBL/GenBank/DDBJ databases">
        <title>The complete genome of Deinococcus maricopensis DSM 21211.</title>
        <authorList>
            <consortium name="US DOE Joint Genome Institute (JGI-PGF)"/>
            <person name="Lucas S."/>
            <person name="Copeland A."/>
            <person name="Lapidus A."/>
            <person name="Goodwin L."/>
            <person name="Pitluck S."/>
            <person name="Kyrpides N."/>
            <person name="Mavromatis K."/>
            <person name="Pagani I."/>
            <person name="Ivanova N."/>
            <person name="Ovchinnikova G."/>
            <person name="Zeytun A."/>
            <person name="Detter J.C."/>
            <person name="Han C."/>
            <person name="Land M."/>
            <person name="Hauser L."/>
            <person name="Markowitz V."/>
            <person name="Cheng J.-F."/>
            <person name="Hugenholtz P."/>
            <person name="Woyke T."/>
            <person name="Wu D."/>
            <person name="Pukall R."/>
            <person name="Gehrich-Schroeter G."/>
            <person name="Brambilla E."/>
            <person name="Klenk H.-P."/>
            <person name="Eisen J.A."/>
        </authorList>
    </citation>
    <scope>NUCLEOTIDE SEQUENCE [LARGE SCALE GENOMIC DNA]</scope>
    <source>
        <strain evidence="2">DSM 21211 / LMG 22137 / NRRL B-23946 / LB-34</strain>
    </source>
</reference>
<evidence type="ECO:0000313" key="1">
    <source>
        <dbReference type="EMBL" id="ADV67027.1"/>
    </source>
</evidence>
<proteinExistence type="predicted"/>
<evidence type="ECO:0000313" key="2">
    <source>
        <dbReference type="Proteomes" id="UP000008635"/>
    </source>
</evidence>
<dbReference type="Proteomes" id="UP000008635">
    <property type="component" value="Chromosome"/>
</dbReference>
<organism evidence="1 2">
    <name type="scientific">Deinococcus maricopensis (strain DSM 21211 / LMG 22137 / NRRL B-23946 / LB-34)</name>
    <dbReference type="NCBI Taxonomy" id="709986"/>
    <lineage>
        <taxon>Bacteria</taxon>
        <taxon>Thermotogati</taxon>
        <taxon>Deinococcota</taxon>
        <taxon>Deinococci</taxon>
        <taxon>Deinococcales</taxon>
        <taxon>Deinococcaceae</taxon>
        <taxon>Deinococcus</taxon>
    </lineage>
</organism>
<dbReference type="EMBL" id="CP002454">
    <property type="protein sequence ID" value="ADV67027.1"/>
    <property type="molecule type" value="Genomic_DNA"/>
</dbReference>
<sequence length="102" mass="11353">MNGRSPIGLREDELDLMHRHFGPTVWYSARDLLSFEHATATSATLYVLRPSPDGAWYVTGTLDAAQDLDAQPGTRVKTYRVRHGLRTAHVLLLDDTNAFAAD</sequence>
<gene>
    <name evidence="1" type="ordered locus">Deima_1377</name>
</gene>
<dbReference type="RefSeq" id="WP_013556532.1">
    <property type="nucleotide sequence ID" value="NC_014958.1"/>
</dbReference>
<dbReference type="HOGENOM" id="CLU_2272773_0_0_0"/>
<dbReference type="KEGG" id="dmr:Deima_1377"/>
<protein>
    <submittedName>
        <fullName evidence="1">Uncharacterized protein</fullName>
    </submittedName>
</protein>
<name>E8U7I8_DEIML</name>
<dbReference type="AlphaFoldDB" id="E8U7I8"/>
<accession>E8U7I8</accession>
<reference evidence="1 2" key="1">
    <citation type="journal article" date="2011" name="Stand. Genomic Sci.">
        <title>Complete genome sequence of Deinococcus maricopensis type strain (LB-34).</title>
        <authorList>
            <person name="Pukall R."/>
            <person name="Zeytun A."/>
            <person name="Lucas S."/>
            <person name="Lapidus A."/>
            <person name="Hammon N."/>
            <person name="Deshpande S."/>
            <person name="Nolan M."/>
            <person name="Cheng J.F."/>
            <person name="Pitluck S."/>
            <person name="Liolios K."/>
            <person name="Pagani I."/>
            <person name="Mikhailova N."/>
            <person name="Ivanova N."/>
            <person name="Mavromatis K."/>
            <person name="Pati A."/>
            <person name="Tapia R."/>
            <person name="Han C."/>
            <person name="Goodwin L."/>
            <person name="Chen A."/>
            <person name="Palaniappan K."/>
            <person name="Land M."/>
            <person name="Hauser L."/>
            <person name="Chang Y.J."/>
            <person name="Jeffries C.D."/>
            <person name="Brambilla E.M."/>
            <person name="Rohde M."/>
            <person name="Goker M."/>
            <person name="Detter J.C."/>
            <person name="Woyke T."/>
            <person name="Bristow J."/>
            <person name="Eisen J.A."/>
            <person name="Markowitz V."/>
            <person name="Hugenholtz P."/>
            <person name="Kyrpides N.C."/>
            <person name="Klenk H.P."/>
        </authorList>
    </citation>
    <scope>NUCLEOTIDE SEQUENCE [LARGE SCALE GENOMIC DNA]</scope>
    <source>
        <strain evidence="2">DSM 21211 / LMG 22137 / NRRL B-23946 / LB-34</strain>
    </source>
</reference>
<keyword evidence="2" id="KW-1185">Reference proteome</keyword>